<evidence type="ECO:0000256" key="2">
    <source>
        <dbReference type="SAM" id="SignalP"/>
    </source>
</evidence>
<sequence>MLRHRFVLVLHTALLVALACAARDESCDDGSTVSTTCGFVLPDPDLIAYCASTEILALQGGCYVCVEPSTCRLQELHDSKLAPENDNFSNTLAADMAPELATPLSEAAPLADDMSVLMEPQVVKIHAQPGAQVASNAYRTINVNADLSKWYFAIPAFLAVAAIGVAIHSRMEGVQDTFHRLPDDDQEEINPFCENPASPTNDEPTTDDDDDDLEFGGVHAESDRAELAAVDQARLASMHERVVM</sequence>
<feature type="compositionally biased region" description="Acidic residues" evidence="1">
    <location>
        <begin position="204"/>
        <end position="214"/>
    </location>
</feature>
<protein>
    <submittedName>
        <fullName evidence="3">Uncharacterized protein</fullName>
    </submittedName>
</protein>
<accession>A0AAD5LI76</accession>
<keyword evidence="4" id="KW-1185">Reference proteome</keyword>
<dbReference type="AlphaFoldDB" id="A0AAD5LI76"/>
<feature type="region of interest" description="Disordered" evidence="1">
    <location>
        <begin position="181"/>
        <end position="222"/>
    </location>
</feature>
<evidence type="ECO:0000313" key="4">
    <source>
        <dbReference type="Proteomes" id="UP001209570"/>
    </source>
</evidence>
<proteinExistence type="predicted"/>
<feature type="chain" id="PRO_5042002078" evidence="2">
    <location>
        <begin position="22"/>
        <end position="244"/>
    </location>
</feature>
<comment type="caution">
    <text evidence="3">The sequence shown here is derived from an EMBL/GenBank/DDBJ whole genome shotgun (WGS) entry which is preliminary data.</text>
</comment>
<name>A0AAD5LI76_PYTIN</name>
<dbReference type="PROSITE" id="PS51257">
    <property type="entry name" value="PROKAR_LIPOPROTEIN"/>
    <property type="match status" value="1"/>
</dbReference>
<feature type="signal peptide" evidence="2">
    <location>
        <begin position="1"/>
        <end position="21"/>
    </location>
</feature>
<organism evidence="3 4">
    <name type="scientific">Pythium insidiosum</name>
    <name type="common">Pythiosis disease agent</name>
    <dbReference type="NCBI Taxonomy" id="114742"/>
    <lineage>
        <taxon>Eukaryota</taxon>
        <taxon>Sar</taxon>
        <taxon>Stramenopiles</taxon>
        <taxon>Oomycota</taxon>
        <taxon>Peronosporomycetes</taxon>
        <taxon>Pythiales</taxon>
        <taxon>Pythiaceae</taxon>
        <taxon>Pythium</taxon>
    </lineage>
</organism>
<dbReference type="Proteomes" id="UP001209570">
    <property type="component" value="Unassembled WGS sequence"/>
</dbReference>
<keyword evidence="2" id="KW-0732">Signal</keyword>
<evidence type="ECO:0000256" key="1">
    <source>
        <dbReference type="SAM" id="MobiDB-lite"/>
    </source>
</evidence>
<gene>
    <name evidence="3" type="ORF">P43SY_008324</name>
</gene>
<reference evidence="3" key="1">
    <citation type="submission" date="2021-12" db="EMBL/GenBank/DDBJ databases">
        <title>Prjna785345.</title>
        <authorList>
            <person name="Rujirawat T."/>
            <person name="Krajaejun T."/>
        </authorList>
    </citation>
    <scope>NUCLEOTIDE SEQUENCE</scope>
    <source>
        <strain evidence="3">Pi057C3</strain>
    </source>
</reference>
<dbReference type="EMBL" id="JAKCXM010000197">
    <property type="protein sequence ID" value="KAJ0399004.1"/>
    <property type="molecule type" value="Genomic_DNA"/>
</dbReference>
<evidence type="ECO:0000313" key="3">
    <source>
        <dbReference type="EMBL" id="KAJ0399004.1"/>
    </source>
</evidence>